<dbReference type="AlphaFoldDB" id="A0A2K3QP57"/>
<reference evidence="5 6" key="1">
    <citation type="submission" date="2017-08" db="EMBL/GenBank/DDBJ databases">
        <title>Harnessing the power of phylogenomics to disentangle the directionality and signatures of interkingdom host jumping in the parasitic fungal genus Tolypocladium.</title>
        <authorList>
            <person name="Quandt C.A."/>
            <person name="Patterson W."/>
            <person name="Spatafora J.W."/>
        </authorList>
    </citation>
    <scope>NUCLEOTIDE SEQUENCE [LARGE SCALE GENOMIC DNA]</scope>
    <source>
        <strain evidence="5 6">CBS 113982</strain>
    </source>
</reference>
<evidence type="ECO:0000313" key="6">
    <source>
        <dbReference type="Proteomes" id="UP000236621"/>
    </source>
</evidence>
<keyword evidence="6" id="KW-1185">Reference proteome</keyword>
<evidence type="ECO:0000259" key="4">
    <source>
        <dbReference type="Pfam" id="PF10187"/>
    </source>
</evidence>
<dbReference type="PANTHER" id="PTHR13495:SF0">
    <property type="entry name" value="PSME3-INTERACTING PROTEIN"/>
    <property type="match status" value="1"/>
</dbReference>
<comment type="caution">
    <text evidence="5">The sequence shown here is derived from an EMBL/GenBank/DDBJ whole genome shotgun (WGS) entry which is preliminary data.</text>
</comment>
<evidence type="ECO:0000256" key="3">
    <source>
        <dbReference type="SAM" id="MobiDB-lite"/>
    </source>
</evidence>
<dbReference type="InterPro" id="IPR039845">
    <property type="entry name" value="FAM192A"/>
</dbReference>
<dbReference type="GO" id="GO:0005634">
    <property type="term" value="C:nucleus"/>
    <property type="evidence" value="ECO:0007669"/>
    <property type="project" value="UniProtKB-SubCell"/>
</dbReference>
<name>A0A2K3QP57_9HYPO</name>
<feature type="region of interest" description="Disordered" evidence="3">
    <location>
        <begin position="105"/>
        <end position="224"/>
    </location>
</feature>
<proteinExistence type="predicted"/>
<dbReference type="Proteomes" id="UP000236621">
    <property type="component" value="Unassembled WGS sequence"/>
</dbReference>
<protein>
    <recommendedName>
        <fullName evidence="4">FAM192A/Fyv6 N-terminal domain-containing protein</fullName>
    </recommendedName>
</protein>
<feature type="domain" description="FAM192A/Fyv6 N-terminal" evidence="4">
    <location>
        <begin position="32"/>
        <end position="127"/>
    </location>
</feature>
<evidence type="ECO:0000256" key="2">
    <source>
        <dbReference type="ARBA" id="ARBA00023242"/>
    </source>
</evidence>
<evidence type="ECO:0000313" key="5">
    <source>
        <dbReference type="EMBL" id="PNY29323.1"/>
    </source>
</evidence>
<dbReference type="InterPro" id="IPR019331">
    <property type="entry name" value="FAM192A/Fyv6_N"/>
</dbReference>
<dbReference type="EMBL" id="NRSZ01000127">
    <property type="protein sequence ID" value="PNY29323.1"/>
    <property type="molecule type" value="Genomic_DNA"/>
</dbReference>
<gene>
    <name evidence="5" type="ORF">TCAP_00772</name>
</gene>
<comment type="subcellular location">
    <subcellularLocation>
        <location evidence="1">Nucleus</location>
    </subcellularLocation>
</comment>
<dbReference type="PANTHER" id="PTHR13495">
    <property type="entry name" value="NEFA-INTERACTING NUCLEAR PROTEIN NIP30"/>
    <property type="match status" value="1"/>
</dbReference>
<dbReference type="Pfam" id="PF10187">
    <property type="entry name" value="FAM192A_Fyv6_N"/>
    <property type="match status" value="1"/>
</dbReference>
<evidence type="ECO:0000256" key="1">
    <source>
        <dbReference type="ARBA" id="ARBA00004123"/>
    </source>
</evidence>
<feature type="compositionally biased region" description="Basic and acidic residues" evidence="3">
    <location>
        <begin position="105"/>
        <end position="131"/>
    </location>
</feature>
<feature type="region of interest" description="Disordered" evidence="3">
    <location>
        <begin position="1"/>
        <end position="33"/>
    </location>
</feature>
<dbReference type="STRING" id="45235.A0A2K3QP57"/>
<sequence>MASRFVSGGTISSSGEVSKGETAATSQPLLGKSAEWEVAQQELEAERKRRDEARLKAVAGEEKSLYDVLQANKAAKQAAVEEQNKLKNQFRALDNDEVEFLDEVRERERREEERVRRETEDGLRAFRERQKGGGGSGSGSGSEAVLEVGGRPEEEEEQWGVGRKRKRGGRERDVKGVRRKVSDAVEVRDAGHDDKEAKKPEQVAETPKEKKASVLVDYGSDSDD</sequence>
<dbReference type="OrthoDB" id="75807at2759"/>
<accession>A0A2K3QP57</accession>
<feature type="compositionally biased region" description="Basic and acidic residues" evidence="3">
    <location>
        <begin position="170"/>
        <end position="212"/>
    </location>
</feature>
<keyword evidence="2" id="KW-0539">Nucleus</keyword>
<organism evidence="5 6">
    <name type="scientific">Tolypocladium capitatum</name>
    <dbReference type="NCBI Taxonomy" id="45235"/>
    <lineage>
        <taxon>Eukaryota</taxon>
        <taxon>Fungi</taxon>
        <taxon>Dikarya</taxon>
        <taxon>Ascomycota</taxon>
        <taxon>Pezizomycotina</taxon>
        <taxon>Sordariomycetes</taxon>
        <taxon>Hypocreomycetidae</taxon>
        <taxon>Hypocreales</taxon>
        <taxon>Ophiocordycipitaceae</taxon>
        <taxon>Tolypocladium</taxon>
    </lineage>
</organism>